<proteinExistence type="predicted"/>
<name>A0A6A6RFN2_9PEZI</name>
<evidence type="ECO:0000313" key="2">
    <source>
        <dbReference type="EMBL" id="KAF2503226.1"/>
    </source>
</evidence>
<organism evidence="2 3">
    <name type="scientific">Lophium mytilinum</name>
    <dbReference type="NCBI Taxonomy" id="390894"/>
    <lineage>
        <taxon>Eukaryota</taxon>
        <taxon>Fungi</taxon>
        <taxon>Dikarya</taxon>
        <taxon>Ascomycota</taxon>
        <taxon>Pezizomycotina</taxon>
        <taxon>Dothideomycetes</taxon>
        <taxon>Pleosporomycetidae</taxon>
        <taxon>Mytilinidiales</taxon>
        <taxon>Mytilinidiaceae</taxon>
        <taxon>Lophium</taxon>
    </lineage>
</organism>
<dbReference type="Pfam" id="PF09962">
    <property type="entry name" value="DUF2196"/>
    <property type="match status" value="1"/>
</dbReference>
<reference evidence="2" key="1">
    <citation type="journal article" date="2020" name="Stud. Mycol.">
        <title>101 Dothideomycetes genomes: a test case for predicting lifestyles and emergence of pathogens.</title>
        <authorList>
            <person name="Haridas S."/>
            <person name="Albert R."/>
            <person name="Binder M."/>
            <person name="Bloem J."/>
            <person name="Labutti K."/>
            <person name="Salamov A."/>
            <person name="Andreopoulos B."/>
            <person name="Baker S."/>
            <person name="Barry K."/>
            <person name="Bills G."/>
            <person name="Bluhm B."/>
            <person name="Cannon C."/>
            <person name="Castanera R."/>
            <person name="Culley D."/>
            <person name="Daum C."/>
            <person name="Ezra D."/>
            <person name="Gonzalez J."/>
            <person name="Henrissat B."/>
            <person name="Kuo A."/>
            <person name="Liang C."/>
            <person name="Lipzen A."/>
            <person name="Lutzoni F."/>
            <person name="Magnuson J."/>
            <person name="Mondo S."/>
            <person name="Nolan M."/>
            <person name="Ohm R."/>
            <person name="Pangilinan J."/>
            <person name="Park H.-J."/>
            <person name="Ramirez L."/>
            <person name="Alfaro M."/>
            <person name="Sun H."/>
            <person name="Tritt A."/>
            <person name="Yoshinaga Y."/>
            <person name="Zwiers L.-H."/>
            <person name="Turgeon B."/>
            <person name="Goodwin S."/>
            <person name="Spatafora J."/>
            <person name="Crous P."/>
            <person name="Grigoriev I."/>
        </authorList>
    </citation>
    <scope>NUCLEOTIDE SEQUENCE</scope>
    <source>
        <strain evidence="2">CBS 269.34</strain>
    </source>
</reference>
<evidence type="ECO:0000256" key="1">
    <source>
        <dbReference type="SAM" id="MobiDB-lite"/>
    </source>
</evidence>
<evidence type="ECO:0000313" key="3">
    <source>
        <dbReference type="Proteomes" id="UP000799750"/>
    </source>
</evidence>
<accession>A0A6A6RFN2</accession>
<sequence>MQRPRNRQPRDSNSSSRGRQNPRGGGRPSHHHPPRSYNSSSSVPSFSALAAGTPVSIVLKIDQPTGHQVRGIVADLLTRGDHPRGVKVRLRDGRVGRVQGLVSVTEGEAGEAIVGGVGAKLGRDGENDRISGRGGQFKYTDVREEEDGEHEERVSSLADYCPQLAQLEQRENLQVERGNLGVESVTATCPVCGEFEGDEVAVAHHVEEHFR</sequence>
<dbReference type="Proteomes" id="UP000799750">
    <property type="component" value="Unassembled WGS sequence"/>
</dbReference>
<dbReference type="NCBIfam" id="TIGR03833">
    <property type="entry name" value="YwbE family protein"/>
    <property type="match status" value="1"/>
</dbReference>
<protein>
    <recommendedName>
        <fullName evidence="4">UBZ4-type domain-containing protein</fullName>
    </recommendedName>
</protein>
<dbReference type="PANTHER" id="PTHR40069:SF1">
    <property type="entry name" value="YWBE PROTEIN"/>
    <property type="match status" value="1"/>
</dbReference>
<dbReference type="InterPro" id="IPR019240">
    <property type="entry name" value="DUF2196"/>
</dbReference>
<dbReference type="PANTHER" id="PTHR40069">
    <property type="entry name" value="YWBE PROTEIN"/>
    <property type="match status" value="1"/>
</dbReference>
<dbReference type="EMBL" id="MU004181">
    <property type="protein sequence ID" value="KAF2503226.1"/>
    <property type="molecule type" value="Genomic_DNA"/>
</dbReference>
<keyword evidence="3" id="KW-1185">Reference proteome</keyword>
<gene>
    <name evidence="2" type="ORF">BU16DRAFT_33424</name>
</gene>
<dbReference type="OrthoDB" id="20105at2759"/>
<dbReference type="AlphaFoldDB" id="A0A6A6RFN2"/>
<feature type="region of interest" description="Disordered" evidence="1">
    <location>
        <begin position="1"/>
        <end position="46"/>
    </location>
</feature>
<evidence type="ECO:0008006" key="4">
    <source>
        <dbReference type="Google" id="ProtNLM"/>
    </source>
</evidence>
<feature type="compositionally biased region" description="Low complexity" evidence="1">
    <location>
        <begin position="12"/>
        <end position="22"/>
    </location>
</feature>
<feature type="compositionally biased region" description="Low complexity" evidence="1">
    <location>
        <begin position="35"/>
        <end position="46"/>
    </location>
</feature>